<evidence type="ECO:0000313" key="1">
    <source>
        <dbReference type="EMBL" id="KAI5663317.1"/>
    </source>
</evidence>
<dbReference type="EMBL" id="CM044705">
    <property type="protein sequence ID" value="KAI5663317.1"/>
    <property type="molecule type" value="Genomic_DNA"/>
</dbReference>
<name>A0ACC0ATK7_CATRO</name>
<dbReference type="Proteomes" id="UP001060085">
    <property type="component" value="Linkage Group LG05"/>
</dbReference>
<sequence>MGIPRFLWLCIIHFLFFFATDNVVGQYCGNDQSSALLSFKKTLKYNPLVSSKLISWNSSINCCSWRGITCKNSRVIALDLKAEGISGGLDNSSSLFDLQHLKSLNLAMNNFASTIPSAIVRLVNLEYLDLSNSGFTGQVPVELSQMTRLISLDLSSVGYNLLELQHPNLTMLVKNLSRLQELRLDGINISYYQRTEWSNVLSSSLPDLQVLSLSACNLVDPPEVSLLRLKNLSEISLAANNFSAPFPQHFLHFPNLKSLALGSCGIHGNLPEKLFHLGSLEYLDVSDNHLLQGTLPEFPQNMSLRTMVLQGTNVSGNLPDSIGNLHQLSTLDLSRCNFTGSIPSSIANLTQLEYLDLSANMFTGPLPNLSQLKNVTRIYLHRNSLEGTVASSLFELPFLQSLQLSFNQFSGMILEFSNASSSRLQTIDLSSNGFKGPVPISVYHLQSLTYLDLSFNNFSGPVELNNFQGLKNLSFLDLSHNNLSVFPGNGNFSQLPSGINQLKLASCSLRVFPNLRNHQRLSDLDLSNNQIQGKIPNWIWKVKNLNLSLNSLMDFEEPFPDQISVRMYAIDLHSNMLTGPVPIVPSSALYIDYSFNSFNSTMVADIGNYLIYTVFFSLSNNKLTGNLPLSICNASYIRVLDLSYNSLDGSIPSCLFNMSRDLGVLNLSGNKLKGQIPESFSSNCALKTLDLNDNMLEGQIPRTLVSCKGLEVLNLGKNQINDKFPCWLQNISNLRVLVLRSNEFYGPISCSDRTNTWKSLQIIDLAYNNFFGDLPPEYFLNWKAMSDVGNQGDSPVTNLHFQFLSMSETYYQDKVVVISKGLRLELVKILTIFTSIDLSCNKFQGGIPREIGQLNALYILNVSNNALTGPIPSSIGNLEDLESLDLSQNKLTGSIPQELAGLTFLSYLNLSFNELEGPIPRGNQFQTFSEASFQGNKNLCGEPTGISCRDDGISGSPSLEEEFSDSDAKIKWGIVLVFAEAGYIFGLGLIVVPLLLCRQWRNYYSWQLDKFLIKVFGMHPPLRRHICIIT</sequence>
<comment type="caution">
    <text evidence="1">The sequence shown here is derived from an EMBL/GenBank/DDBJ whole genome shotgun (WGS) entry which is preliminary data.</text>
</comment>
<accession>A0ACC0ATK7</accession>
<gene>
    <name evidence="1" type="ORF">M9H77_22640</name>
</gene>
<keyword evidence="2" id="KW-1185">Reference proteome</keyword>
<protein>
    <submittedName>
        <fullName evidence="1">Uncharacterized protein</fullName>
    </submittedName>
</protein>
<evidence type="ECO:0000313" key="2">
    <source>
        <dbReference type="Proteomes" id="UP001060085"/>
    </source>
</evidence>
<organism evidence="1 2">
    <name type="scientific">Catharanthus roseus</name>
    <name type="common">Madagascar periwinkle</name>
    <name type="synonym">Vinca rosea</name>
    <dbReference type="NCBI Taxonomy" id="4058"/>
    <lineage>
        <taxon>Eukaryota</taxon>
        <taxon>Viridiplantae</taxon>
        <taxon>Streptophyta</taxon>
        <taxon>Embryophyta</taxon>
        <taxon>Tracheophyta</taxon>
        <taxon>Spermatophyta</taxon>
        <taxon>Magnoliopsida</taxon>
        <taxon>eudicotyledons</taxon>
        <taxon>Gunneridae</taxon>
        <taxon>Pentapetalae</taxon>
        <taxon>asterids</taxon>
        <taxon>lamiids</taxon>
        <taxon>Gentianales</taxon>
        <taxon>Apocynaceae</taxon>
        <taxon>Rauvolfioideae</taxon>
        <taxon>Vinceae</taxon>
        <taxon>Catharanthinae</taxon>
        <taxon>Catharanthus</taxon>
    </lineage>
</organism>
<reference evidence="2" key="1">
    <citation type="journal article" date="2023" name="Nat. Plants">
        <title>Single-cell RNA sequencing provides a high-resolution roadmap for understanding the multicellular compartmentation of specialized metabolism.</title>
        <authorList>
            <person name="Sun S."/>
            <person name="Shen X."/>
            <person name="Li Y."/>
            <person name="Li Y."/>
            <person name="Wang S."/>
            <person name="Li R."/>
            <person name="Zhang H."/>
            <person name="Shen G."/>
            <person name="Guo B."/>
            <person name="Wei J."/>
            <person name="Xu J."/>
            <person name="St-Pierre B."/>
            <person name="Chen S."/>
            <person name="Sun C."/>
        </authorList>
    </citation>
    <scope>NUCLEOTIDE SEQUENCE [LARGE SCALE GENOMIC DNA]</scope>
</reference>
<proteinExistence type="predicted"/>